<proteinExistence type="predicted"/>
<gene>
    <name evidence="1" type="ORF">F7O84_10650</name>
</gene>
<organism evidence="1 2">
    <name type="scientific">Candidatus Galacturonatibacter soehngenii</name>
    <dbReference type="NCBI Taxonomy" id="2307010"/>
    <lineage>
        <taxon>Bacteria</taxon>
        <taxon>Bacillati</taxon>
        <taxon>Bacillota</taxon>
        <taxon>Clostridia</taxon>
        <taxon>Lachnospirales</taxon>
        <taxon>Lachnospiraceae</taxon>
        <taxon>Candidatus Galacturonatibacter</taxon>
    </lineage>
</organism>
<evidence type="ECO:0000313" key="1">
    <source>
        <dbReference type="EMBL" id="KAB1438028.1"/>
    </source>
</evidence>
<dbReference type="Proteomes" id="UP000461768">
    <property type="component" value="Unassembled WGS sequence"/>
</dbReference>
<comment type="caution">
    <text evidence="1">The sequence shown here is derived from an EMBL/GenBank/DDBJ whole genome shotgun (WGS) entry which is preliminary data.</text>
</comment>
<sequence length="65" mass="7768">MVERHLSTITFLQVSIREPTGYLSQRFELIFQYKTNDDLNLISENNKRCIVYFYHLGNNNNKTII</sequence>
<protein>
    <submittedName>
        <fullName evidence="1">Uncharacterized protein</fullName>
    </submittedName>
</protein>
<dbReference type="AlphaFoldDB" id="A0A7V7QKI8"/>
<reference evidence="1 2" key="1">
    <citation type="submission" date="2019-09" db="EMBL/GenBank/DDBJ databases">
        <authorList>
            <person name="Valk L.C."/>
        </authorList>
    </citation>
    <scope>NUCLEOTIDE SEQUENCE [LARGE SCALE GENOMIC DNA]</scope>
    <source>
        <strain evidence="1">GalUA</strain>
    </source>
</reference>
<accession>A0A7V7QKI8</accession>
<dbReference type="EMBL" id="WAGX01000005">
    <property type="protein sequence ID" value="KAB1438028.1"/>
    <property type="molecule type" value="Genomic_DNA"/>
</dbReference>
<dbReference type="RefSeq" id="WP_151144784.1">
    <property type="nucleotide sequence ID" value="NZ_WAGX01000005.1"/>
</dbReference>
<evidence type="ECO:0000313" key="2">
    <source>
        <dbReference type="Proteomes" id="UP000461768"/>
    </source>
</evidence>
<reference evidence="1 2" key="2">
    <citation type="submission" date="2020-02" db="EMBL/GenBank/DDBJ databases">
        <title>Candidatus Galacturonibacter soehngenii shows hetero-acetogenic catabolism of galacturonic acid but lacks a canonical carbon monoxide dehydrogenase/acetyl-CoA synthase complex.</title>
        <authorList>
            <person name="Diender M."/>
            <person name="Stouten G.R."/>
            <person name="Petersen J.F."/>
            <person name="Nielsen P.H."/>
            <person name="Dueholm M.S."/>
            <person name="Pronk J.T."/>
            <person name="Van Loosdrecht M.C.M."/>
        </authorList>
    </citation>
    <scope>NUCLEOTIDE SEQUENCE [LARGE SCALE GENOMIC DNA]</scope>
    <source>
        <strain evidence="1">GalUA</strain>
    </source>
</reference>
<keyword evidence="2" id="KW-1185">Reference proteome</keyword>
<name>A0A7V7QKI8_9FIRM</name>